<evidence type="ECO:0000313" key="3">
    <source>
        <dbReference type="Proteomes" id="UP000789706"/>
    </source>
</evidence>
<dbReference type="AlphaFoldDB" id="A0A9N9H0W1"/>
<evidence type="ECO:0000256" key="1">
    <source>
        <dbReference type="SAM" id="Coils"/>
    </source>
</evidence>
<sequence>MSSTKIKKSRYSKLQEQLNKLENKFDILDDDLLEFKWEIDDIKKTLSLIKSSNTKFFKNSGTLSESDLSDNRGARLHINLIYLRLKAVESELRDKKAKCKCELPKFETDNSDTSDEMESRSFASSNCSDILPDVIT</sequence>
<dbReference type="Proteomes" id="UP000789706">
    <property type="component" value="Unassembled WGS sequence"/>
</dbReference>
<protein>
    <submittedName>
        <fullName evidence="2">5151_t:CDS:1</fullName>
    </submittedName>
</protein>
<feature type="coiled-coil region" evidence="1">
    <location>
        <begin position="4"/>
        <end position="31"/>
    </location>
</feature>
<proteinExistence type="predicted"/>
<dbReference type="EMBL" id="CAJVPK010006224">
    <property type="protein sequence ID" value="CAG8649544.1"/>
    <property type="molecule type" value="Genomic_DNA"/>
</dbReference>
<comment type="caution">
    <text evidence="2">The sequence shown here is derived from an EMBL/GenBank/DDBJ whole genome shotgun (WGS) entry which is preliminary data.</text>
</comment>
<reference evidence="2" key="1">
    <citation type="submission" date="2021-06" db="EMBL/GenBank/DDBJ databases">
        <authorList>
            <person name="Kallberg Y."/>
            <person name="Tangrot J."/>
            <person name="Rosling A."/>
        </authorList>
    </citation>
    <scope>NUCLEOTIDE SEQUENCE</scope>
    <source>
        <strain evidence="2">AZ414A</strain>
    </source>
</reference>
<organism evidence="2 3">
    <name type="scientific">Diversispora eburnea</name>
    <dbReference type="NCBI Taxonomy" id="1213867"/>
    <lineage>
        <taxon>Eukaryota</taxon>
        <taxon>Fungi</taxon>
        <taxon>Fungi incertae sedis</taxon>
        <taxon>Mucoromycota</taxon>
        <taxon>Glomeromycotina</taxon>
        <taxon>Glomeromycetes</taxon>
        <taxon>Diversisporales</taxon>
        <taxon>Diversisporaceae</taxon>
        <taxon>Diversispora</taxon>
    </lineage>
</organism>
<accession>A0A9N9H0W1</accession>
<keyword evidence="3" id="KW-1185">Reference proteome</keyword>
<feature type="non-terminal residue" evidence="2">
    <location>
        <position position="136"/>
    </location>
</feature>
<name>A0A9N9H0W1_9GLOM</name>
<keyword evidence="1" id="KW-0175">Coiled coil</keyword>
<gene>
    <name evidence="2" type="ORF">DEBURN_LOCUS11416</name>
</gene>
<evidence type="ECO:0000313" key="2">
    <source>
        <dbReference type="EMBL" id="CAG8649544.1"/>
    </source>
</evidence>
<dbReference type="OrthoDB" id="10630062at2759"/>